<proteinExistence type="predicted"/>
<reference evidence="2" key="1">
    <citation type="submission" date="2017-05" db="UniProtKB">
        <authorList>
            <consortium name="EnsemblMetazoa"/>
        </authorList>
    </citation>
    <scope>IDENTIFICATION</scope>
</reference>
<dbReference type="AlphaFoldDB" id="A0A1X7VDT5"/>
<name>A0A1X7VDT5_AMPQE</name>
<dbReference type="InParanoid" id="A0A1X7VDT5"/>
<feature type="region of interest" description="Disordered" evidence="1">
    <location>
        <begin position="23"/>
        <end position="53"/>
    </location>
</feature>
<evidence type="ECO:0000313" key="2">
    <source>
        <dbReference type="EnsemblMetazoa" id="Aqu2.1.38206_001"/>
    </source>
</evidence>
<sequence length="53" mass="5897">AGYERMKRQKSVEKMLGVETLRSHGGEAVAKQNVPTPTRPPFSPWNGSIEMDP</sequence>
<accession>A0A1X7VDT5</accession>
<evidence type="ECO:0000256" key="1">
    <source>
        <dbReference type="SAM" id="MobiDB-lite"/>
    </source>
</evidence>
<protein>
    <submittedName>
        <fullName evidence="2">Uncharacterized protein</fullName>
    </submittedName>
</protein>
<dbReference type="EnsemblMetazoa" id="Aqu2.1.38206_001">
    <property type="protein sequence ID" value="Aqu2.1.38206_001"/>
    <property type="gene ID" value="Aqu2.1.38206"/>
</dbReference>
<organism evidence="2">
    <name type="scientific">Amphimedon queenslandica</name>
    <name type="common">Sponge</name>
    <dbReference type="NCBI Taxonomy" id="400682"/>
    <lineage>
        <taxon>Eukaryota</taxon>
        <taxon>Metazoa</taxon>
        <taxon>Porifera</taxon>
        <taxon>Demospongiae</taxon>
        <taxon>Heteroscleromorpha</taxon>
        <taxon>Haplosclerida</taxon>
        <taxon>Niphatidae</taxon>
        <taxon>Amphimedon</taxon>
    </lineage>
</organism>